<gene>
    <name evidence="6" type="ORF">E2I14_00910</name>
</gene>
<reference evidence="6 7" key="1">
    <citation type="submission" date="2019-03" db="EMBL/GenBank/DDBJ databases">
        <title>Sapientia aquatica gen. nov., sp. nov., isolated from a crater lake.</title>
        <authorList>
            <person name="Felfoldi T."/>
            <person name="Szabo A."/>
            <person name="Toth E."/>
            <person name="Schumann P."/>
            <person name="Keki Z."/>
            <person name="Marialigeti K."/>
            <person name="Mathe I."/>
        </authorList>
    </citation>
    <scope>NUCLEOTIDE SEQUENCE [LARGE SCALE GENOMIC DNA]</scope>
    <source>
        <strain evidence="6 7">SA-152</strain>
    </source>
</reference>
<proteinExistence type="inferred from homology"/>
<protein>
    <submittedName>
        <fullName evidence="6">HAD family phosphatase</fullName>
    </submittedName>
</protein>
<sequence>MKIDSILWDNDGVLVDTERLFYLANQQLFSEFDITLTEQQFFDWFLVKNIGAWHLLEHHSAQEIAQLRARRDRIYTNLLHASAGLAMTGMQEVVEQLAAQRPMGVVTSARKEHFDLIHARLDFVRHFQFVLTDEDYSASKPSPEPYLLGAKTMRTPVENCLVVEDSPRGLQASRAAGMPCIVLRHPIMANYAFDGAYRVVDSVQELEHEINKLL</sequence>
<evidence type="ECO:0000256" key="1">
    <source>
        <dbReference type="ARBA" id="ARBA00001946"/>
    </source>
</evidence>
<evidence type="ECO:0000256" key="5">
    <source>
        <dbReference type="ARBA" id="ARBA00023277"/>
    </source>
</evidence>
<dbReference type="InterPro" id="IPR006439">
    <property type="entry name" value="HAD-SF_hydro_IA"/>
</dbReference>
<name>A0A4R5W4W1_9BURK</name>
<dbReference type="CDD" id="cd07505">
    <property type="entry name" value="HAD_BPGM-like"/>
    <property type="match status" value="1"/>
</dbReference>
<keyword evidence="4" id="KW-0460">Magnesium</keyword>
<keyword evidence="7" id="KW-1185">Reference proteome</keyword>
<comment type="similarity">
    <text evidence="2">Belongs to the HAD-like hydrolase superfamily. CbbY/CbbZ/Gph/YieH family.</text>
</comment>
<organism evidence="6 7">
    <name type="scientific">Sapientia aquatica</name>
    <dbReference type="NCBI Taxonomy" id="1549640"/>
    <lineage>
        <taxon>Bacteria</taxon>
        <taxon>Pseudomonadati</taxon>
        <taxon>Pseudomonadota</taxon>
        <taxon>Betaproteobacteria</taxon>
        <taxon>Burkholderiales</taxon>
        <taxon>Oxalobacteraceae</taxon>
        <taxon>Sapientia</taxon>
    </lineage>
</organism>
<dbReference type="Gene3D" id="3.40.50.1000">
    <property type="entry name" value="HAD superfamily/HAD-like"/>
    <property type="match status" value="1"/>
</dbReference>
<evidence type="ECO:0000256" key="4">
    <source>
        <dbReference type="ARBA" id="ARBA00022842"/>
    </source>
</evidence>
<dbReference type="EMBL" id="SMYL01000001">
    <property type="protein sequence ID" value="TDK68142.1"/>
    <property type="molecule type" value="Genomic_DNA"/>
</dbReference>
<dbReference type="InterPro" id="IPR041492">
    <property type="entry name" value="HAD_2"/>
</dbReference>
<accession>A0A4R5W4W1</accession>
<dbReference type="InterPro" id="IPR023198">
    <property type="entry name" value="PGP-like_dom2"/>
</dbReference>
<keyword evidence="3" id="KW-0479">Metal-binding</keyword>
<dbReference type="InterPro" id="IPR036412">
    <property type="entry name" value="HAD-like_sf"/>
</dbReference>
<dbReference type="OrthoDB" id="8585081at2"/>
<dbReference type="Proteomes" id="UP000294829">
    <property type="component" value="Unassembled WGS sequence"/>
</dbReference>
<dbReference type="SUPFAM" id="SSF56784">
    <property type="entry name" value="HAD-like"/>
    <property type="match status" value="1"/>
</dbReference>
<evidence type="ECO:0000256" key="2">
    <source>
        <dbReference type="ARBA" id="ARBA00006171"/>
    </source>
</evidence>
<keyword evidence="5" id="KW-0119">Carbohydrate metabolism</keyword>
<evidence type="ECO:0000256" key="3">
    <source>
        <dbReference type="ARBA" id="ARBA00022723"/>
    </source>
</evidence>
<dbReference type="RefSeq" id="WP_133324516.1">
    <property type="nucleotide sequence ID" value="NZ_SMYL01000001.1"/>
</dbReference>
<dbReference type="GO" id="GO:0003824">
    <property type="term" value="F:catalytic activity"/>
    <property type="evidence" value="ECO:0007669"/>
    <property type="project" value="UniProtKB-ARBA"/>
</dbReference>
<dbReference type="NCBIfam" id="TIGR01509">
    <property type="entry name" value="HAD-SF-IA-v3"/>
    <property type="match status" value="1"/>
</dbReference>
<comment type="caution">
    <text evidence="6">The sequence shown here is derived from an EMBL/GenBank/DDBJ whole genome shotgun (WGS) entry which is preliminary data.</text>
</comment>
<comment type="cofactor">
    <cofactor evidence="1">
        <name>Mg(2+)</name>
        <dbReference type="ChEBI" id="CHEBI:18420"/>
    </cofactor>
</comment>
<dbReference type="GO" id="GO:0046872">
    <property type="term" value="F:metal ion binding"/>
    <property type="evidence" value="ECO:0007669"/>
    <property type="project" value="UniProtKB-KW"/>
</dbReference>
<dbReference type="SFLD" id="SFLDG01129">
    <property type="entry name" value="C1.5:_HAD__Beta-PGM__Phosphata"/>
    <property type="match status" value="1"/>
</dbReference>
<evidence type="ECO:0000313" key="6">
    <source>
        <dbReference type="EMBL" id="TDK68142.1"/>
    </source>
</evidence>
<evidence type="ECO:0000313" key="7">
    <source>
        <dbReference type="Proteomes" id="UP000294829"/>
    </source>
</evidence>
<dbReference type="Pfam" id="PF13419">
    <property type="entry name" value="HAD_2"/>
    <property type="match status" value="1"/>
</dbReference>
<dbReference type="InterPro" id="IPR051600">
    <property type="entry name" value="Beta-PGM-like"/>
</dbReference>
<dbReference type="InterPro" id="IPR023214">
    <property type="entry name" value="HAD_sf"/>
</dbReference>
<dbReference type="PANTHER" id="PTHR46193">
    <property type="entry name" value="6-PHOSPHOGLUCONATE PHOSPHATASE"/>
    <property type="match status" value="1"/>
</dbReference>
<dbReference type="SFLD" id="SFLDS00003">
    <property type="entry name" value="Haloacid_Dehalogenase"/>
    <property type="match status" value="1"/>
</dbReference>
<dbReference type="Gene3D" id="1.10.150.240">
    <property type="entry name" value="Putative phosphatase, domain 2"/>
    <property type="match status" value="1"/>
</dbReference>
<dbReference type="PANTHER" id="PTHR46193:SF18">
    <property type="entry name" value="HEXITOL PHOSPHATASE B"/>
    <property type="match status" value="1"/>
</dbReference>
<dbReference type="AlphaFoldDB" id="A0A4R5W4W1"/>